<feature type="region of interest" description="Disordered" evidence="1">
    <location>
        <begin position="306"/>
        <end position="330"/>
    </location>
</feature>
<keyword evidence="2" id="KW-0472">Membrane</keyword>
<evidence type="ECO:0008006" key="6">
    <source>
        <dbReference type="Google" id="ProtNLM"/>
    </source>
</evidence>
<evidence type="ECO:0000256" key="2">
    <source>
        <dbReference type="SAM" id="Phobius"/>
    </source>
</evidence>
<reference evidence="4 5" key="1">
    <citation type="journal article" date="2023" name="bioRxiv">
        <title>High-quality genome assemblies of four members of thePodospora anserinaspecies complex.</title>
        <authorList>
            <person name="Ament-Velasquez S.L."/>
            <person name="Vogan A.A."/>
            <person name="Wallerman O."/>
            <person name="Hartmann F."/>
            <person name="Gautier V."/>
            <person name="Silar P."/>
            <person name="Giraud T."/>
            <person name="Johannesson H."/>
        </authorList>
    </citation>
    <scope>NUCLEOTIDE SEQUENCE [LARGE SCALE GENOMIC DNA]</scope>
    <source>
        <strain evidence="4 5">CBS 411.78</strain>
    </source>
</reference>
<evidence type="ECO:0000256" key="1">
    <source>
        <dbReference type="SAM" id="MobiDB-lite"/>
    </source>
</evidence>
<feature type="compositionally biased region" description="Low complexity" evidence="1">
    <location>
        <begin position="162"/>
        <end position="174"/>
    </location>
</feature>
<gene>
    <name evidence="4" type="ORF">QC763_309960</name>
</gene>
<keyword evidence="2" id="KW-0812">Transmembrane</keyword>
<dbReference type="GeneID" id="87931791"/>
<feature type="compositionally biased region" description="Polar residues" evidence="1">
    <location>
        <begin position="175"/>
        <end position="185"/>
    </location>
</feature>
<keyword evidence="2" id="KW-1133">Transmembrane helix</keyword>
<comment type="caution">
    <text evidence="4">The sequence shown here is derived from an EMBL/GenBank/DDBJ whole genome shotgun (WGS) entry which is preliminary data.</text>
</comment>
<proteinExistence type="predicted"/>
<keyword evidence="3" id="KW-0732">Signal</keyword>
<sequence length="330" mass="34997">MASFTFLLFFLAILTNHRVLSQQAVSKCFYPNGDEAPGDFPCNQDANGASVCCNGDKGYTCMTNKYCRGPRQELVRGSCTDSSFPSADCPKPCGNGTPGDIVSCSNVTNTDTAFCCPGDAGCCNSGNGQFDVFPSRPKVWAEWSRSSKKFVVLEALATSTTSRSSSTRVSTSKTPIETVSGTKTDSTSDRETASPSPSSTPDFSVPPKSNTSPLPVPPASEGLTTGAKAGIAVGAVAGTILLIAVVFMAYKLKKYKQGQGGSYEHHTPQSNWSTAVTEVNGNNGTGYVYGTAPKELPSAWERPVNAQEMDDGTNQRYNNRPAEMDGQGYR</sequence>
<feature type="region of interest" description="Disordered" evidence="1">
    <location>
        <begin position="162"/>
        <end position="221"/>
    </location>
</feature>
<accession>A0ABR0HHF0</accession>
<feature type="signal peptide" evidence="3">
    <location>
        <begin position="1"/>
        <end position="21"/>
    </location>
</feature>
<evidence type="ECO:0000313" key="4">
    <source>
        <dbReference type="EMBL" id="KAK4667513.1"/>
    </source>
</evidence>
<name>A0ABR0HHF0_9PEZI</name>
<organism evidence="4 5">
    <name type="scientific">Podospora pseudopauciseta</name>
    <dbReference type="NCBI Taxonomy" id="2093780"/>
    <lineage>
        <taxon>Eukaryota</taxon>
        <taxon>Fungi</taxon>
        <taxon>Dikarya</taxon>
        <taxon>Ascomycota</taxon>
        <taxon>Pezizomycotina</taxon>
        <taxon>Sordariomycetes</taxon>
        <taxon>Sordariomycetidae</taxon>
        <taxon>Sordariales</taxon>
        <taxon>Podosporaceae</taxon>
        <taxon>Podospora</taxon>
    </lineage>
</organism>
<evidence type="ECO:0000256" key="3">
    <source>
        <dbReference type="SAM" id="SignalP"/>
    </source>
</evidence>
<dbReference type="EMBL" id="JAFFHB010000004">
    <property type="protein sequence ID" value="KAK4667513.1"/>
    <property type="molecule type" value="Genomic_DNA"/>
</dbReference>
<feature type="transmembrane region" description="Helical" evidence="2">
    <location>
        <begin position="229"/>
        <end position="250"/>
    </location>
</feature>
<protein>
    <recommendedName>
        <fullName evidence="6">Mid2 domain-containing protein</fullName>
    </recommendedName>
</protein>
<feature type="chain" id="PRO_5047402980" description="Mid2 domain-containing protein" evidence="3">
    <location>
        <begin position="22"/>
        <end position="330"/>
    </location>
</feature>
<keyword evidence="5" id="KW-1185">Reference proteome</keyword>
<dbReference type="RefSeq" id="XP_062767479.1">
    <property type="nucleotide sequence ID" value="XM_062911448.1"/>
</dbReference>
<feature type="compositionally biased region" description="Polar residues" evidence="1">
    <location>
        <begin position="193"/>
        <end position="213"/>
    </location>
</feature>
<evidence type="ECO:0000313" key="5">
    <source>
        <dbReference type="Proteomes" id="UP001326199"/>
    </source>
</evidence>
<dbReference type="Proteomes" id="UP001326199">
    <property type="component" value="Unassembled WGS sequence"/>
</dbReference>